<dbReference type="Proteomes" id="UP001186974">
    <property type="component" value="Unassembled WGS sequence"/>
</dbReference>
<dbReference type="EMBL" id="JAWDJW010011543">
    <property type="protein sequence ID" value="KAK3044733.1"/>
    <property type="molecule type" value="Genomic_DNA"/>
</dbReference>
<name>A0ACC3CUA1_9PEZI</name>
<evidence type="ECO:0000313" key="1">
    <source>
        <dbReference type="EMBL" id="KAK3044733.1"/>
    </source>
</evidence>
<keyword evidence="2" id="KW-1185">Reference proteome</keyword>
<proteinExistence type="predicted"/>
<protein>
    <submittedName>
        <fullName evidence="1">Uncharacterized protein</fullName>
    </submittedName>
</protein>
<feature type="non-terminal residue" evidence="1">
    <location>
        <position position="362"/>
    </location>
</feature>
<organism evidence="1 2">
    <name type="scientific">Coniosporium uncinatum</name>
    <dbReference type="NCBI Taxonomy" id="93489"/>
    <lineage>
        <taxon>Eukaryota</taxon>
        <taxon>Fungi</taxon>
        <taxon>Dikarya</taxon>
        <taxon>Ascomycota</taxon>
        <taxon>Pezizomycotina</taxon>
        <taxon>Dothideomycetes</taxon>
        <taxon>Dothideomycetes incertae sedis</taxon>
        <taxon>Coniosporium</taxon>
    </lineage>
</organism>
<accession>A0ACC3CUA1</accession>
<sequence>MTVGTRSGRGRTSESTTPAKKISKSYSALTLDGTDELSRKVTRSSSNNSANSAKSEILVGGKPPVLAYRDGRLLVITGVPKDYLQGFIRSAPNYTRKRNSDSSNQPSSQSLAAYGENGINEEEDEDLAEDAQTSQEVNQSLEDNASSKQLPIVRRKKKGGRQKGWNKNPKPAVPEPKSIPQTGGQVQNPEASIEAEGDEGVDGNRDAPLEDYDELGANGEIGVSSFQQPNIVVEGAEQEDDEPIQDDLSGSDFPPAFLERPPTPPLSECEDFPDLLYKQRYAPLPNPQKFIEALTKFPPGKRTTENLYALALNTQQALKLWQDEYLLLDAQTAPHANPPKKPATGGRAPIDSAVYEAMKESE</sequence>
<reference evidence="1" key="1">
    <citation type="submission" date="2024-09" db="EMBL/GenBank/DDBJ databases">
        <title>Black Yeasts Isolated from many extreme environments.</title>
        <authorList>
            <person name="Coleine C."/>
            <person name="Stajich J.E."/>
            <person name="Selbmann L."/>
        </authorList>
    </citation>
    <scope>NUCLEOTIDE SEQUENCE</scope>
    <source>
        <strain evidence="1">CCFEE 5737</strain>
    </source>
</reference>
<comment type="caution">
    <text evidence="1">The sequence shown here is derived from an EMBL/GenBank/DDBJ whole genome shotgun (WGS) entry which is preliminary data.</text>
</comment>
<evidence type="ECO:0000313" key="2">
    <source>
        <dbReference type="Proteomes" id="UP001186974"/>
    </source>
</evidence>
<gene>
    <name evidence="1" type="ORF">LTS18_000498</name>
</gene>